<keyword evidence="5" id="KW-1185">Reference proteome</keyword>
<feature type="domain" description="Clp R" evidence="3">
    <location>
        <begin position="2"/>
        <end position="144"/>
    </location>
</feature>
<keyword evidence="4" id="KW-0378">Hydrolase</keyword>
<dbReference type="AlphaFoldDB" id="A0A379JIT3"/>
<keyword evidence="1" id="KW-0677">Repeat</keyword>
<dbReference type="EMBL" id="UGRY01000004">
    <property type="protein sequence ID" value="SUD48360.1"/>
    <property type="molecule type" value="Genomic_DNA"/>
</dbReference>
<evidence type="ECO:0000313" key="4">
    <source>
        <dbReference type="EMBL" id="SUD48360.1"/>
    </source>
</evidence>
<dbReference type="PANTHER" id="PTHR47016">
    <property type="entry name" value="ATP-DEPENDENT CLP PROTEASE ATP-BINDING SUBUNIT CLPT1, CHLOROPLASTIC"/>
    <property type="match status" value="1"/>
</dbReference>
<feature type="region of interest" description="Disordered" evidence="2">
    <location>
        <begin position="144"/>
        <end position="163"/>
    </location>
</feature>
<dbReference type="GO" id="GO:0005524">
    <property type="term" value="F:ATP binding"/>
    <property type="evidence" value="ECO:0007669"/>
    <property type="project" value="UniProtKB-KW"/>
</dbReference>
<evidence type="ECO:0000259" key="3">
    <source>
        <dbReference type="PROSITE" id="PS51903"/>
    </source>
</evidence>
<dbReference type="InterPro" id="IPR044217">
    <property type="entry name" value="CLPT1/2"/>
</dbReference>
<keyword evidence="4" id="KW-0547">Nucleotide-binding</keyword>
<dbReference type="Gene3D" id="1.10.1780.10">
    <property type="entry name" value="Clp, N-terminal domain"/>
    <property type="match status" value="1"/>
</dbReference>
<dbReference type="PROSITE" id="PS51903">
    <property type="entry name" value="CLP_R"/>
    <property type="match status" value="1"/>
</dbReference>
<dbReference type="PANTHER" id="PTHR47016:SF5">
    <property type="entry name" value="CLP DOMAIN SUPERFAMILY PROTEIN"/>
    <property type="match status" value="1"/>
</dbReference>
<evidence type="ECO:0000256" key="1">
    <source>
        <dbReference type="PROSITE-ProRule" id="PRU01251"/>
    </source>
</evidence>
<keyword evidence="4" id="KW-0645">Protease</keyword>
<accession>A0A379JIT3</accession>
<dbReference type="Pfam" id="PF02861">
    <property type="entry name" value="Clp_N"/>
    <property type="match status" value="1"/>
</dbReference>
<dbReference type="Proteomes" id="UP000255467">
    <property type="component" value="Unassembled WGS sequence"/>
</dbReference>
<dbReference type="STRING" id="1406858.GCA_000710895_03490"/>
<organism evidence="4 5">
    <name type="scientific">Nocardia otitidiscaviarum</name>
    <dbReference type="NCBI Taxonomy" id="1823"/>
    <lineage>
        <taxon>Bacteria</taxon>
        <taxon>Bacillati</taxon>
        <taxon>Actinomycetota</taxon>
        <taxon>Actinomycetes</taxon>
        <taxon>Mycobacteriales</taxon>
        <taxon>Nocardiaceae</taxon>
        <taxon>Nocardia</taxon>
    </lineage>
</organism>
<sequence length="188" mass="20202">MFERFSDNTRRVIVLSQEEARLLGHNYIGTEHILLGLTAEPDGTTAALLADLGIELSALRERVATMIGTSEGEPSGHIPFTPRAKKVLELSLREALLLRHSTIAPEHLLLALVREGEGVAAQILVAEGADADRVRKAVLAHFGGAGPAPRELPPPAERELRQRITALESRVADLERRLGDTSSGDAGA</sequence>
<evidence type="ECO:0000256" key="2">
    <source>
        <dbReference type="SAM" id="MobiDB-lite"/>
    </source>
</evidence>
<reference evidence="4 5" key="1">
    <citation type="submission" date="2018-06" db="EMBL/GenBank/DDBJ databases">
        <authorList>
            <consortium name="Pathogen Informatics"/>
            <person name="Doyle S."/>
        </authorList>
    </citation>
    <scope>NUCLEOTIDE SEQUENCE [LARGE SCALE GENOMIC DNA]</scope>
    <source>
        <strain evidence="4 5">NCTC1934</strain>
    </source>
</reference>
<name>A0A379JIT3_9NOCA</name>
<proteinExistence type="predicted"/>
<protein>
    <submittedName>
        <fullName evidence="4">Probable ATP-dependent Clp protease ATP-binding subunit</fullName>
    </submittedName>
</protein>
<dbReference type="InterPro" id="IPR004176">
    <property type="entry name" value="Clp_R_N"/>
</dbReference>
<gene>
    <name evidence="4" type="primary">clpC_4</name>
    <name evidence="4" type="ORF">NCTC1934_05691</name>
</gene>
<dbReference type="SUPFAM" id="SSF81923">
    <property type="entry name" value="Double Clp-N motif"/>
    <property type="match status" value="1"/>
</dbReference>
<dbReference type="OrthoDB" id="3628183at2"/>
<dbReference type="InterPro" id="IPR036628">
    <property type="entry name" value="Clp_N_dom_sf"/>
</dbReference>
<evidence type="ECO:0000313" key="5">
    <source>
        <dbReference type="Proteomes" id="UP000255467"/>
    </source>
</evidence>
<keyword evidence="4" id="KW-0067">ATP-binding</keyword>
<dbReference type="GO" id="GO:0008233">
    <property type="term" value="F:peptidase activity"/>
    <property type="evidence" value="ECO:0007669"/>
    <property type="project" value="UniProtKB-KW"/>
</dbReference>
<dbReference type="GO" id="GO:0006508">
    <property type="term" value="P:proteolysis"/>
    <property type="evidence" value="ECO:0007669"/>
    <property type="project" value="UniProtKB-KW"/>
</dbReference>